<feature type="domain" description="Acyl-CoA dehydrogenase/oxidase C-terminal" evidence="7">
    <location>
        <begin position="403"/>
        <end position="551"/>
    </location>
</feature>
<reference evidence="10" key="1">
    <citation type="journal article" date="2019" name="PLoS Negl. Trop. Dis.">
        <title>Revisiting the worldwide diversity of Leptospira species in the environment.</title>
        <authorList>
            <person name="Vincent A.T."/>
            <person name="Schiettekatte O."/>
            <person name="Bourhy P."/>
            <person name="Veyrier F.J."/>
            <person name="Picardeau M."/>
        </authorList>
    </citation>
    <scope>NUCLEOTIDE SEQUENCE [LARGE SCALE GENOMIC DNA]</scope>
    <source>
        <strain evidence="10">SSW15</strain>
    </source>
</reference>
<organism evidence="10 11">
    <name type="scientific">Leptospira fletcheri</name>
    <dbReference type="NCBI Taxonomy" id="2484981"/>
    <lineage>
        <taxon>Bacteria</taxon>
        <taxon>Pseudomonadati</taxon>
        <taxon>Spirochaetota</taxon>
        <taxon>Spirochaetia</taxon>
        <taxon>Leptospirales</taxon>
        <taxon>Leptospiraceae</taxon>
        <taxon>Leptospira</taxon>
    </lineage>
</organism>
<feature type="domain" description="Acyl-CoA dehydrogenase/oxidase N-terminal" evidence="9">
    <location>
        <begin position="158"/>
        <end position="275"/>
    </location>
</feature>
<name>A0A4R9GH44_9LEPT</name>
<dbReference type="Pfam" id="PF02771">
    <property type="entry name" value="Acyl-CoA_dh_N"/>
    <property type="match status" value="1"/>
</dbReference>
<gene>
    <name evidence="10" type="ORF">EHO60_07220</name>
</gene>
<dbReference type="PROSITE" id="PS00073">
    <property type="entry name" value="ACYL_COA_DH_2"/>
    <property type="match status" value="1"/>
</dbReference>
<dbReference type="SUPFAM" id="SSF56645">
    <property type="entry name" value="Acyl-CoA dehydrogenase NM domain-like"/>
    <property type="match status" value="1"/>
</dbReference>
<keyword evidence="11" id="KW-1185">Reference proteome</keyword>
<proteinExistence type="inferred from homology"/>
<comment type="caution">
    <text evidence="10">The sequence shown here is derived from an EMBL/GenBank/DDBJ whole genome shotgun (WGS) entry which is preliminary data.</text>
</comment>
<comment type="similarity">
    <text evidence="2 6">Belongs to the acyl-CoA dehydrogenase family.</text>
</comment>
<evidence type="ECO:0000256" key="6">
    <source>
        <dbReference type="RuleBase" id="RU362125"/>
    </source>
</evidence>
<dbReference type="InterPro" id="IPR006089">
    <property type="entry name" value="Acyl-CoA_DH_CS"/>
</dbReference>
<sequence>MIATNSPTDSSTAKQALSRSASVIEQATKSLAAKCSSGGKVSVSKMDENQLVQYQIAWLTSEQRIAENFINYAWNDSLGTGDLERLMALAFAAETVTHIRSELSARPHEYGVSVQDLISKLFDDSTNQFLQEATAIANYDRIAELIVSLGHYGAYGLSEDHEMFRQTFKQFAEEMVAPRAEHVHRHDDIVPEEIIQGLRDMGCFGLCIPENYGGLQPNDHPDNISMLVVTEELSRGSLGIAGSLITRPEILSKALLKGGTDAQKEKWLPLIAAGEKMGGIMVTEPNYGSDVAGVSVTAKKVDGGWLVNGVKTWCTFAGYANLLLILVRTETDPELKHKGLSILLAEKPSFTGHEFDYKQDGGGRISGKAIGTIGYRGMHSFEVSFEDYFVPEENLIGGDAGRGKGFYFQMEGFAGGRIQTAARANGVMQAALEAALRYAQERQVFQKPIFNYNLTKYKIARMAMIVQASRQYTNAVAKQLDNHQGQMEATLIKFYASKVAEWVTREAMQIHGGMGYAEEYAVSRYFVDARVFSIFEGAEEVMALRVIAKSLMDQYAS</sequence>
<comment type="cofactor">
    <cofactor evidence="1 6">
        <name>FAD</name>
        <dbReference type="ChEBI" id="CHEBI:57692"/>
    </cofactor>
</comment>
<evidence type="ECO:0000256" key="4">
    <source>
        <dbReference type="ARBA" id="ARBA00022827"/>
    </source>
</evidence>
<dbReference type="OrthoDB" id="9780544at2"/>
<dbReference type="Pfam" id="PF00441">
    <property type="entry name" value="Acyl-CoA_dh_1"/>
    <property type="match status" value="1"/>
</dbReference>
<accession>A0A4R9GH44</accession>
<dbReference type="AlphaFoldDB" id="A0A4R9GH44"/>
<dbReference type="InterPro" id="IPR013786">
    <property type="entry name" value="AcylCoA_DH/ox_N"/>
</dbReference>
<dbReference type="Pfam" id="PF02770">
    <property type="entry name" value="Acyl-CoA_dh_M"/>
    <property type="match status" value="1"/>
</dbReference>
<dbReference type="Gene3D" id="2.40.110.10">
    <property type="entry name" value="Butyryl-CoA Dehydrogenase, subunit A, domain 2"/>
    <property type="match status" value="1"/>
</dbReference>
<dbReference type="InterPro" id="IPR006091">
    <property type="entry name" value="Acyl-CoA_Oxase/DH_mid-dom"/>
</dbReference>
<evidence type="ECO:0000259" key="8">
    <source>
        <dbReference type="Pfam" id="PF02770"/>
    </source>
</evidence>
<dbReference type="EMBL" id="RQET01000004">
    <property type="protein sequence ID" value="TGK12054.1"/>
    <property type="molecule type" value="Genomic_DNA"/>
</dbReference>
<dbReference type="InterPro" id="IPR009100">
    <property type="entry name" value="AcylCoA_DH/oxidase_NM_dom_sf"/>
</dbReference>
<keyword evidence="4 6" id="KW-0274">FAD</keyword>
<dbReference type="InterPro" id="IPR037069">
    <property type="entry name" value="AcylCoA_DH/ox_N_sf"/>
</dbReference>
<dbReference type="InterPro" id="IPR046373">
    <property type="entry name" value="Acyl-CoA_Oxase/DH_mid-dom_sf"/>
</dbReference>
<dbReference type="FunFam" id="2.40.110.10:FF:000015">
    <property type="entry name" value="Acyl-CoA dehydrogenase"/>
    <property type="match status" value="1"/>
</dbReference>
<evidence type="ECO:0000256" key="3">
    <source>
        <dbReference type="ARBA" id="ARBA00022630"/>
    </source>
</evidence>
<feature type="domain" description="Acyl-CoA oxidase/dehydrogenase middle" evidence="8">
    <location>
        <begin position="280"/>
        <end position="387"/>
    </location>
</feature>
<dbReference type="Proteomes" id="UP000298458">
    <property type="component" value="Unassembled WGS sequence"/>
</dbReference>
<evidence type="ECO:0000313" key="11">
    <source>
        <dbReference type="Proteomes" id="UP000298458"/>
    </source>
</evidence>
<dbReference type="Gene3D" id="1.20.140.10">
    <property type="entry name" value="Butyryl-CoA Dehydrogenase, subunit A, domain 3"/>
    <property type="match status" value="1"/>
</dbReference>
<evidence type="ECO:0000256" key="1">
    <source>
        <dbReference type="ARBA" id="ARBA00001974"/>
    </source>
</evidence>
<evidence type="ECO:0000256" key="2">
    <source>
        <dbReference type="ARBA" id="ARBA00009347"/>
    </source>
</evidence>
<keyword evidence="5 6" id="KW-0560">Oxidoreductase</keyword>
<evidence type="ECO:0000259" key="9">
    <source>
        <dbReference type="Pfam" id="PF02771"/>
    </source>
</evidence>
<dbReference type="GO" id="GO:0050660">
    <property type="term" value="F:flavin adenine dinucleotide binding"/>
    <property type="evidence" value="ECO:0007669"/>
    <property type="project" value="InterPro"/>
</dbReference>
<dbReference type="GO" id="GO:0003995">
    <property type="term" value="F:acyl-CoA dehydrogenase activity"/>
    <property type="evidence" value="ECO:0007669"/>
    <property type="project" value="InterPro"/>
</dbReference>
<protein>
    <submittedName>
        <fullName evidence="10">Acyl-CoA dehydrogenase</fullName>
    </submittedName>
</protein>
<dbReference type="RefSeq" id="WP_135767457.1">
    <property type="nucleotide sequence ID" value="NZ_RQET01000004.1"/>
</dbReference>
<dbReference type="SUPFAM" id="SSF47203">
    <property type="entry name" value="Acyl-CoA dehydrogenase C-terminal domain-like"/>
    <property type="match status" value="1"/>
</dbReference>
<evidence type="ECO:0000256" key="5">
    <source>
        <dbReference type="ARBA" id="ARBA00023002"/>
    </source>
</evidence>
<evidence type="ECO:0000259" key="7">
    <source>
        <dbReference type="Pfam" id="PF00441"/>
    </source>
</evidence>
<dbReference type="PANTHER" id="PTHR43884:SF25">
    <property type="entry name" value="ACYL-COA DEHYDROGENASE YDBM-RELATED"/>
    <property type="match status" value="1"/>
</dbReference>
<keyword evidence="3 6" id="KW-0285">Flavoprotein</keyword>
<dbReference type="InterPro" id="IPR036250">
    <property type="entry name" value="AcylCo_DH-like_C"/>
</dbReference>
<dbReference type="InterPro" id="IPR009075">
    <property type="entry name" value="AcylCo_DH/oxidase_C"/>
</dbReference>
<dbReference type="Gene3D" id="1.10.540.10">
    <property type="entry name" value="Acyl-CoA dehydrogenase/oxidase, N-terminal domain"/>
    <property type="match status" value="1"/>
</dbReference>
<dbReference type="PANTHER" id="PTHR43884">
    <property type="entry name" value="ACYL-COA DEHYDROGENASE"/>
    <property type="match status" value="1"/>
</dbReference>
<evidence type="ECO:0000313" key="10">
    <source>
        <dbReference type="EMBL" id="TGK12054.1"/>
    </source>
</evidence>